<evidence type="ECO:0000256" key="2">
    <source>
        <dbReference type="ARBA" id="ARBA00010072"/>
    </source>
</evidence>
<dbReference type="EMBL" id="JAJEPX010000023">
    <property type="protein sequence ID" value="MCC2177133.1"/>
    <property type="molecule type" value="Genomic_DNA"/>
</dbReference>
<dbReference type="PROSITE" id="PS50928">
    <property type="entry name" value="ABC_TM1"/>
    <property type="match status" value="1"/>
</dbReference>
<organism evidence="11 12">
    <name type="scientific">Agathobaculum butyriciproducens</name>
    <dbReference type="NCBI Taxonomy" id="1628085"/>
    <lineage>
        <taxon>Bacteria</taxon>
        <taxon>Bacillati</taxon>
        <taxon>Bacillota</taxon>
        <taxon>Clostridia</taxon>
        <taxon>Eubacteriales</taxon>
        <taxon>Butyricicoccaceae</taxon>
        <taxon>Agathobaculum</taxon>
    </lineage>
</organism>
<keyword evidence="12" id="KW-1185">Reference proteome</keyword>
<evidence type="ECO:0000256" key="5">
    <source>
        <dbReference type="ARBA" id="ARBA00022692"/>
    </source>
</evidence>
<dbReference type="FunFam" id="1.10.3720.10:FF:000033">
    <property type="entry name" value="Polar amino acid ABC transporter permease"/>
    <property type="match status" value="1"/>
</dbReference>
<feature type="transmembrane region" description="Helical" evidence="9">
    <location>
        <begin position="221"/>
        <end position="245"/>
    </location>
</feature>
<keyword evidence="3 9" id="KW-0813">Transport</keyword>
<keyword evidence="7 9" id="KW-1133">Transmembrane helix</keyword>
<dbReference type="GO" id="GO:0043190">
    <property type="term" value="C:ATP-binding cassette (ABC) transporter complex"/>
    <property type="evidence" value="ECO:0007669"/>
    <property type="project" value="InterPro"/>
</dbReference>
<reference evidence="11 12" key="1">
    <citation type="submission" date="2021-10" db="EMBL/GenBank/DDBJ databases">
        <title>Anaerobic single-cell dispensing facilitates the cultivation of human gut bacteria.</title>
        <authorList>
            <person name="Afrizal A."/>
        </authorList>
    </citation>
    <scope>NUCLEOTIDE SEQUENCE [LARGE SCALE GENOMIC DNA]</scope>
    <source>
        <strain evidence="11 12">CLA-AA-H270</strain>
    </source>
</reference>
<dbReference type="Proteomes" id="UP001298753">
    <property type="component" value="Unassembled WGS sequence"/>
</dbReference>
<dbReference type="GO" id="GO:0022857">
    <property type="term" value="F:transmembrane transporter activity"/>
    <property type="evidence" value="ECO:0007669"/>
    <property type="project" value="InterPro"/>
</dbReference>
<dbReference type="InterPro" id="IPR010065">
    <property type="entry name" value="AA_ABC_transptr_permease_3TM"/>
</dbReference>
<comment type="subcellular location">
    <subcellularLocation>
        <location evidence="1 9">Cell membrane</location>
        <topology evidence="1 9">Multi-pass membrane protein</topology>
    </subcellularLocation>
</comment>
<keyword evidence="5 9" id="KW-0812">Transmembrane</keyword>
<dbReference type="InterPro" id="IPR043429">
    <property type="entry name" value="ArtM/GltK/GlnP/TcyL/YhdX-like"/>
</dbReference>
<evidence type="ECO:0000256" key="8">
    <source>
        <dbReference type="ARBA" id="ARBA00023136"/>
    </source>
</evidence>
<comment type="caution">
    <text evidence="11">The sequence shown here is derived from an EMBL/GenBank/DDBJ whole genome shotgun (WGS) entry which is preliminary data.</text>
</comment>
<dbReference type="InterPro" id="IPR000515">
    <property type="entry name" value="MetI-like"/>
</dbReference>
<dbReference type="AlphaFoldDB" id="A0AAW4W172"/>
<evidence type="ECO:0000256" key="3">
    <source>
        <dbReference type="ARBA" id="ARBA00022448"/>
    </source>
</evidence>
<dbReference type="GO" id="GO:0006865">
    <property type="term" value="P:amino acid transport"/>
    <property type="evidence" value="ECO:0007669"/>
    <property type="project" value="UniProtKB-KW"/>
</dbReference>
<gene>
    <name evidence="11" type="ORF">LKD22_08340</name>
</gene>
<comment type="similarity">
    <text evidence="2">Belongs to the binding-protein-dependent transport system permease family. HisMQ subfamily.</text>
</comment>
<dbReference type="SUPFAM" id="SSF161098">
    <property type="entry name" value="MetI-like"/>
    <property type="match status" value="1"/>
</dbReference>
<evidence type="ECO:0000256" key="6">
    <source>
        <dbReference type="ARBA" id="ARBA00022970"/>
    </source>
</evidence>
<dbReference type="NCBIfam" id="TIGR01726">
    <property type="entry name" value="HEQRo_perm_3TM"/>
    <property type="match status" value="1"/>
</dbReference>
<dbReference type="PANTHER" id="PTHR30614:SF20">
    <property type="entry name" value="GLUTAMINE TRANSPORT SYSTEM PERMEASE PROTEIN GLNP"/>
    <property type="match status" value="1"/>
</dbReference>
<sequence>MDQWLKMVPDSVVNLPEGLRNLLFQLYQTFIAADRWKWFLNGLKITFAVTIGALILGVIIGLLIAVVRTAHDSRRMGKSNIILSILNAVCKLYLTVIRGTPMMVQLLIMGFVIMVPKDDTSRLVCGIVTLGINSGAYVAEIVRGGLMSVNPGQMEAGRSLGLNYAQTMRMIVIPQAIKNILPALGNEMITLLKDTSLVSVIALRDVTKQAQNIVSNTYQAYVPYVSLAIIYLVLVIILTKLLGIFERRLRESDRR</sequence>
<evidence type="ECO:0000256" key="9">
    <source>
        <dbReference type="RuleBase" id="RU363032"/>
    </source>
</evidence>
<evidence type="ECO:0000313" key="11">
    <source>
        <dbReference type="EMBL" id="MCC2177133.1"/>
    </source>
</evidence>
<protein>
    <submittedName>
        <fullName evidence="11">Amino acid ABC transporter permease</fullName>
    </submittedName>
</protein>
<dbReference type="PANTHER" id="PTHR30614">
    <property type="entry name" value="MEMBRANE COMPONENT OF AMINO ACID ABC TRANSPORTER"/>
    <property type="match status" value="1"/>
</dbReference>
<dbReference type="Gene3D" id="1.10.3720.10">
    <property type="entry name" value="MetI-like"/>
    <property type="match status" value="1"/>
</dbReference>
<accession>A0AAW4W172</accession>
<proteinExistence type="inferred from homology"/>
<dbReference type="CDD" id="cd06261">
    <property type="entry name" value="TM_PBP2"/>
    <property type="match status" value="1"/>
</dbReference>
<evidence type="ECO:0000259" key="10">
    <source>
        <dbReference type="PROSITE" id="PS50928"/>
    </source>
</evidence>
<evidence type="ECO:0000256" key="1">
    <source>
        <dbReference type="ARBA" id="ARBA00004651"/>
    </source>
</evidence>
<evidence type="ECO:0000256" key="4">
    <source>
        <dbReference type="ARBA" id="ARBA00022475"/>
    </source>
</evidence>
<keyword evidence="4" id="KW-1003">Cell membrane</keyword>
<evidence type="ECO:0000256" key="7">
    <source>
        <dbReference type="ARBA" id="ARBA00022989"/>
    </source>
</evidence>
<evidence type="ECO:0000313" key="12">
    <source>
        <dbReference type="Proteomes" id="UP001298753"/>
    </source>
</evidence>
<dbReference type="InterPro" id="IPR035906">
    <property type="entry name" value="MetI-like_sf"/>
</dbReference>
<keyword evidence="8 9" id="KW-0472">Membrane</keyword>
<feature type="domain" description="ABC transmembrane type-1" evidence="10">
    <location>
        <begin position="43"/>
        <end position="242"/>
    </location>
</feature>
<dbReference type="Pfam" id="PF00528">
    <property type="entry name" value="BPD_transp_1"/>
    <property type="match status" value="1"/>
</dbReference>
<name>A0AAW4W172_9FIRM</name>
<keyword evidence="6" id="KW-0029">Amino-acid transport</keyword>
<feature type="transmembrane region" description="Helical" evidence="9">
    <location>
        <begin position="45"/>
        <end position="67"/>
    </location>
</feature>
<feature type="transmembrane region" description="Helical" evidence="9">
    <location>
        <begin position="88"/>
        <end position="113"/>
    </location>
</feature>